<dbReference type="EMBL" id="OOIL02004368">
    <property type="protein sequence ID" value="VFQ91524.1"/>
    <property type="molecule type" value="Genomic_DNA"/>
</dbReference>
<reference evidence="1 2" key="1">
    <citation type="submission" date="2018-04" db="EMBL/GenBank/DDBJ databases">
        <authorList>
            <person name="Vogel A."/>
        </authorList>
    </citation>
    <scope>NUCLEOTIDE SEQUENCE [LARGE SCALE GENOMIC DNA]</scope>
</reference>
<dbReference type="Proteomes" id="UP000595140">
    <property type="component" value="Unassembled WGS sequence"/>
</dbReference>
<organism evidence="1 2">
    <name type="scientific">Cuscuta campestris</name>
    <dbReference type="NCBI Taxonomy" id="132261"/>
    <lineage>
        <taxon>Eukaryota</taxon>
        <taxon>Viridiplantae</taxon>
        <taxon>Streptophyta</taxon>
        <taxon>Embryophyta</taxon>
        <taxon>Tracheophyta</taxon>
        <taxon>Spermatophyta</taxon>
        <taxon>Magnoliopsida</taxon>
        <taxon>eudicotyledons</taxon>
        <taxon>Gunneridae</taxon>
        <taxon>Pentapetalae</taxon>
        <taxon>asterids</taxon>
        <taxon>lamiids</taxon>
        <taxon>Solanales</taxon>
        <taxon>Convolvulaceae</taxon>
        <taxon>Cuscuteae</taxon>
        <taxon>Cuscuta</taxon>
        <taxon>Cuscuta subgen. Grammica</taxon>
        <taxon>Cuscuta sect. Cleistogrammica</taxon>
    </lineage>
</organism>
<keyword evidence="2" id="KW-1185">Reference proteome</keyword>
<proteinExistence type="predicted"/>
<dbReference type="AlphaFoldDB" id="A0A484MUQ4"/>
<gene>
    <name evidence="1" type="ORF">CCAM_LOCUS33300</name>
</gene>
<evidence type="ECO:0000313" key="2">
    <source>
        <dbReference type="Proteomes" id="UP000595140"/>
    </source>
</evidence>
<evidence type="ECO:0000313" key="1">
    <source>
        <dbReference type="EMBL" id="VFQ91524.1"/>
    </source>
</evidence>
<name>A0A484MUQ4_9ASTE</name>
<sequence length="129" mass="14286">MLLNIRIVGCVYVNAAFGDSDNDNPDSYVCKVQTFWNALFVEYDDPVRSDDGGIAMSDSSCRIENLSSSEIEFPLLTRFKELAALSSSTSIKKKTEIELYLEEGLVCEQDNPFDGKMTSEANPLDLVVA</sequence>
<accession>A0A484MUQ4</accession>
<protein>
    <submittedName>
        <fullName evidence="1">Uncharacterized protein</fullName>
    </submittedName>
</protein>